<protein>
    <submittedName>
        <fullName evidence="3">Cupin domain-containing protein</fullName>
    </submittedName>
</protein>
<keyword evidence="4" id="KW-1185">Reference proteome</keyword>
<dbReference type="Pfam" id="PF00483">
    <property type="entry name" value="NTP_transferase"/>
    <property type="match status" value="1"/>
</dbReference>
<dbReference type="PANTHER" id="PTHR46390">
    <property type="entry name" value="MANNOSE-1-PHOSPHATE GUANYLYLTRANSFERASE"/>
    <property type="match status" value="1"/>
</dbReference>
<dbReference type="Gene3D" id="3.90.550.10">
    <property type="entry name" value="Spore Coat Polysaccharide Biosynthesis Protein SpsA, Chain A"/>
    <property type="match status" value="1"/>
</dbReference>
<dbReference type="InterPro" id="IPR011051">
    <property type="entry name" value="RmlC_Cupin_sf"/>
</dbReference>
<dbReference type="Gene3D" id="2.60.120.10">
    <property type="entry name" value="Jelly Rolls"/>
    <property type="match status" value="1"/>
</dbReference>
<dbReference type="EMBL" id="JACJVR010000069">
    <property type="protein sequence ID" value="MBB6693240.1"/>
    <property type="molecule type" value="Genomic_DNA"/>
</dbReference>
<dbReference type="RefSeq" id="WP_185137224.1">
    <property type="nucleotide sequence ID" value="NZ_JACJVR010000069.1"/>
</dbReference>
<dbReference type="CDD" id="cd02213">
    <property type="entry name" value="cupin_PMI_typeII_C"/>
    <property type="match status" value="1"/>
</dbReference>
<gene>
    <name evidence="3" type="ORF">H7B90_17695</name>
</gene>
<comment type="caution">
    <text evidence="3">The sequence shown here is derived from an EMBL/GenBank/DDBJ whole genome shotgun (WGS) entry which is preliminary data.</text>
</comment>
<dbReference type="GO" id="GO:0009298">
    <property type="term" value="P:GDP-mannose biosynthetic process"/>
    <property type="evidence" value="ECO:0007669"/>
    <property type="project" value="TreeGrafter"/>
</dbReference>
<feature type="domain" description="Cupin type-2" evidence="2">
    <location>
        <begin position="363"/>
        <end position="426"/>
    </location>
</feature>
<dbReference type="Pfam" id="PF07883">
    <property type="entry name" value="Cupin_2"/>
    <property type="match status" value="1"/>
</dbReference>
<reference evidence="3 4" key="1">
    <citation type="submission" date="2020-08" db="EMBL/GenBank/DDBJ databases">
        <title>Cohnella phylogeny.</title>
        <authorList>
            <person name="Dunlap C."/>
        </authorList>
    </citation>
    <scope>NUCLEOTIDE SEQUENCE [LARGE SCALE GENOMIC DNA]</scope>
    <source>
        <strain evidence="3 4">DSM 25239</strain>
    </source>
</reference>
<dbReference type="InterPro" id="IPR014710">
    <property type="entry name" value="RmlC-like_jellyroll"/>
</dbReference>
<evidence type="ECO:0000259" key="2">
    <source>
        <dbReference type="Pfam" id="PF07883"/>
    </source>
</evidence>
<evidence type="ECO:0000259" key="1">
    <source>
        <dbReference type="Pfam" id="PF00483"/>
    </source>
</evidence>
<dbReference type="InterPro" id="IPR051161">
    <property type="entry name" value="Mannose-6P_isomerase_type2"/>
</dbReference>
<organism evidence="3 4">
    <name type="scientific">Cohnella xylanilytica</name>
    <dbReference type="NCBI Taxonomy" id="557555"/>
    <lineage>
        <taxon>Bacteria</taxon>
        <taxon>Bacillati</taxon>
        <taxon>Bacillota</taxon>
        <taxon>Bacilli</taxon>
        <taxon>Bacillales</taxon>
        <taxon>Paenibacillaceae</taxon>
        <taxon>Cohnella</taxon>
    </lineage>
</organism>
<proteinExistence type="predicted"/>
<dbReference type="InterPro" id="IPR005835">
    <property type="entry name" value="NTP_transferase_dom"/>
</dbReference>
<evidence type="ECO:0000313" key="4">
    <source>
        <dbReference type="Proteomes" id="UP000553776"/>
    </source>
</evidence>
<name>A0A841U5E2_9BACL</name>
<accession>A0A841U5E2</accession>
<feature type="domain" description="Nucleotidyl transferase" evidence="1">
    <location>
        <begin position="4"/>
        <end position="269"/>
    </location>
</feature>
<dbReference type="GO" id="GO:0004475">
    <property type="term" value="F:mannose-1-phosphate guanylyltransferase (GTP) activity"/>
    <property type="evidence" value="ECO:0007669"/>
    <property type="project" value="TreeGrafter"/>
</dbReference>
<dbReference type="SUPFAM" id="SSF51182">
    <property type="entry name" value="RmlC-like cupins"/>
    <property type="match status" value="1"/>
</dbReference>
<sequence length="444" mass="49708">MKLILLSGGSGKRLWPLSNDSRSKQFLKVLAGPEDRLESMVQRVWRQLEQVGLQSSAIVATSRSQVDILHNQIGHDVPVVMEPERRDTFPAIALAVSYIHSELKAGENEAVAVLPVDSYVEDHFFSKVLQLQRMVEGGGADLALIGVEPTFPSAKYGYIVPEEGGDKTAEFRKVSHFHEKPVETVAAELIARGALWNCGVFAFRIGWLVRQIEQLQFPTDYSELKGRYEELPKISFDQQIVEKTGNIAVLPYDGSWKDLGTWNTLTEEMDTPLIGKGTISVDSENTHLINELDIPVAILGVPNAVVAVSPDGVLVSDKAASPRLKEVLTFDQRLMYEECPWGWYRVLDYKRYGEETEMLTKRVSIAAGRKIRSHYHKRRQEVWTILFGEGEVTVGGETRAVRAGDVVTIAPLVRHGIRAVSELELVEVQTGSEVTDEDIWEREE</sequence>
<evidence type="ECO:0000313" key="3">
    <source>
        <dbReference type="EMBL" id="MBB6693240.1"/>
    </source>
</evidence>
<dbReference type="Proteomes" id="UP000553776">
    <property type="component" value="Unassembled WGS sequence"/>
</dbReference>
<dbReference type="InterPro" id="IPR029044">
    <property type="entry name" value="Nucleotide-diphossugar_trans"/>
</dbReference>
<dbReference type="InterPro" id="IPR013096">
    <property type="entry name" value="Cupin_2"/>
</dbReference>
<dbReference type="PANTHER" id="PTHR46390:SF1">
    <property type="entry name" value="MANNOSE-1-PHOSPHATE GUANYLYLTRANSFERASE"/>
    <property type="match status" value="1"/>
</dbReference>
<dbReference type="SUPFAM" id="SSF53448">
    <property type="entry name" value="Nucleotide-diphospho-sugar transferases"/>
    <property type="match status" value="1"/>
</dbReference>
<dbReference type="AlphaFoldDB" id="A0A841U5E2"/>